<keyword evidence="3" id="KW-1185">Reference proteome</keyword>
<dbReference type="OrthoDB" id="9837422at2"/>
<protein>
    <submittedName>
        <fullName evidence="2">Uncharacterized protein</fullName>
    </submittedName>
</protein>
<keyword evidence="1" id="KW-0812">Transmembrane</keyword>
<dbReference type="Proteomes" id="UP000004816">
    <property type="component" value="Unassembled WGS sequence"/>
</dbReference>
<evidence type="ECO:0000313" key="2">
    <source>
        <dbReference type="EMBL" id="EFV12751.2"/>
    </source>
</evidence>
<evidence type="ECO:0000313" key="3">
    <source>
        <dbReference type="Proteomes" id="UP000004816"/>
    </source>
</evidence>
<keyword evidence="1" id="KW-0472">Membrane</keyword>
<dbReference type="AlphaFoldDB" id="E5XSD1"/>
<name>E5XSD1_SEGRC</name>
<proteinExistence type="predicted"/>
<sequence>MIQDGIPPLGEELLYAVVFEDELFDDFGAWVLFLPVLYLPTLTSSGAVRVASRAKYAIKVEGFGLVPAVVALNKDKDFIQLTEWRRLVPDSHVAAWAAVVTTRPGF</sequence>
<gene>
    <name evidence="2" type="ORF">HMPREF9336_02403</name>
</gene>
<feature type="transmembrane region" description="Helical" evidence="1">
    <location>
        <begin position="27"/>
        <end position="48"/>
    </location>
</feature>
<keyword evidence="1" id="KW-1133">Transmembrane helix</keyword>
<dbReference type="HOGENOM" id="CLU_2221397_0_0_11"/>
<reference evidence="2 3" key="1">
    <citation type="journal article" date="2011" name="Stand. Genomic Sci.">
        <title>High quality draft genome sequence of Segniliparus rugosus CDC 945(T)= (ATCC BAA-974(T)).</title>
        <authorList>
            <person name="Earl A.M."/>
            <person name="Desjardins C.A."/>
            <person name="Fitzgerald M.G."/>
            <person name="Arachchi H.M."/>
            <person name="Zeng Q."/>
            <person name="Mehta T."/>
            <person name="Griggs A."/>
            <person name="Birren B.W."/>
            <person name="Toney N.C."/>
            <person name="Carr J."/>
            <person name="Posey J."/>
            <person name="Butler W.R."/>
        </authorList>
    </citation>
    <scope>NUCLEOTIDE SEQUENCE [LARGE SCALE GENOMIC DNA]</scope>
    <source>
        <strain evidence="3">ATCC BAA-974 / DSM 45345 / CCUG 50838 / CIP 108380 / JCM 13579 / CDC 945</strain>
    </source>
</reference>
<comment type="caution">
    <text evidence="2">The sequence shown here is derived from an EMBL/GenBank/DDBJ whole genome shotgun (WGS) entry which is preliminary data.</text>
</comment>
<accession>E5XSD1</accession>
<dbReference type="RefSeq" id="WP_021030328.1">
    <property type="nucleotide sequence ID" value="NZ_KI391953.1"/>
</dbReference>
<evidence type="ECO:0000256" key="1">
    <source>
        <dbReference type="SAM" id="Phobius"/>
    </source>
</evidence>
<dbReference type="EMBL" id="ACZI02000002">
    <property type="protein sequence ID" value="EFV12751.2"/>
    <property type="molecule type" value="Genomic_DNA"/>
</dbReference>
<organism evidence="2 3">
    <name type="scientific">Segniliparus rugosus (strain ATCC BAA-974 / DSM 45345 / CCUG 50838 / CIP 108380 / JCM 13579 / CDC 945)</name>
    <dbReference type="NCBI Taxonomy" id="679197"/>
    <lineage>
        <taxon>Bacteria</taxon>
        <taxon>Bacillati</taxon>
        <taxon>Actinomycetota</taxon>
        <taxon>Actinomycetes</taxon>
        <taxon>Mycobacteriales</taxon>
        <taxon>Segniliparaceae</taxon>
        <taxon>Segniliparus</taxon>
    </lineage>
</organism>